<evidence type="ECO:0000313" key="7">
    <source>
        <dbReference type="Proteomes" id="UP000059680"/>
    </source>
</evidence>
<dbReference type="InParanoid" id="A0A0P0VFB2"/>
<dbReference type="PaxDb" id="39947-A0A0P0VFB2"/>
<dbReference type="PROSITE" id="PS50011">
    <property type="entry name" value="PROTEIN_KINASE_DOM"/>
    <property type="match status" value="1"/>
</dbReference>
<proteinExistence type="evidence at protein level"/>
<feature type="region of interest" description="Disordered" evidence="3">
    <location>
        <begin position="719"/>
        <end position="752"/>
    </location>
</feature>
<feature type="compositionally biased region" description="Low complexity" evidence="3">
    <location>
        <begin position="728"/>
        <end position="745"/>
    </location>
</feature>
<keyword evidence="8" id="KW-1267">Proteomics identification</keyword>
<dbReference type="PANTHER" id="PTHR48007:SF64">
    <property type="entry name" value="POLLEN RECEPTOR-LIKE KINASE 1"/>
    <property type="match status" value="1"/>
</dbReference>
<feature type="domain" description="Protein kinase" evidence="5">
    <location>
        <begin position="430"/>
        <end position="752"/>
    </location>
</feature>
<feature type="compositionally biased region" description="Basic residues" evidence="3">
    <location>
        <begin position="71"/>
        <end position="83"/>
    </location>
</feature>
<protein>
    <submittedName>
        <fullName evidence="6">Os02g0174400 protein</fullName>
    </submittedName>
</protein>
<dbReference type="SUPFAM" id="SSF56112">
    <property type="entry name" value="Protein kinase-like (PK-like)"/>
    <property type="match status" value="1"/>
</dbReference>
<evidence type="ECO:0000313" key="6">
    <source>
        <dbReference type="EMBL" id="BAS77234.1"/>
    </source>
</evidence>
<dbReference type="Gene3D" id="1.10.510.10">
    <property type="entry name" value="Transferase(Phosphotransferase) domain 1"/>
    <property type="match status" value="1"/>
</dbReference>
<dbReference type="eggNOG" id="ENOG502QUJJ">
    <property type="taxonomic scope" value="Eukaryota"/>
</dbReference>
<dbReference type="Proteomes" id="UP000059680">
    <property type="component" value="Chromosome 2"/>
</dbReference>
<dbReference type="STRING" id="39947.A0A0P0VFB2"/>
<dbReference type="FunFam" id="3.30.200.20:FF:000307">
    <property type="entry name" value="pollen receptor-like kinase 1"/>
    <property type="match status" value="1"/>
</dbReference>
<feature type="region of interest" description="Disordered" evidence="3">
    <location>
        <begin position="339"/>
        <end position="369"/>
    </location>
</feature>
<dbReference type="GO" id="GO:0005524">
    <property type="term" value="F:ATP binding"/>
    <property type="evidence" value="ECO:0007669"/>
    <property type="project" value="UniProtKB-KW"/>
</dbReference>
<dbReference type="GO" id="GO:0004674">
    <property type="term" value="F:protein serine/threonine kinase activity"/>
    <property type="evidence" value="ECO:0000318"/>
    <property type="project" value="GO_Central"/>
</dbReference>
<feature type="compositionally biased region" description="Basic residues" evidence="3">
    <location>
        <begin position="339"/>
        <end position="349"/>
    </location>
</feature>
<dbReference type="EMBL" id="AP014958">
    <property type="protein sequence ID" value="BAS77234.1"/>
    <property type="molecule type" value="Genomic_DNA"/>
</dbReference>
<reference evidence="7" key="1">
    <citation type="journal article" date="2005" name="Nature">
        <title>The map-based sequence of the rice genome.</title>
        <authorList>
            <consortium name="International rice genome sequencing project (IRGSP)"/>
            <person name="Matsumoto T."/>
            <person name="Wu J."/>
            <person name="Kanamori H."/>
            <person name="Katayose Y."/>
            <person name="Fujisawa M."/>
            <person name="Namiki N."/>
            <person name="Mizuno H."/>
            <person name="Yamamoto K."/>
            <person name="Antonio B.A."/>
            <person name="Baba T."/>
            <person name="Sakata K."/>
            <person name="Nagamura Y."/>
            <person name="Aoki H."/>
            <person name="Arikawa K."/>
            <person name="Arita K."/>
            <person name="Bito T."/>
            <person name="Chiden Y."/>
            <person name="Fujitsuka N."/>
            <person name="Fukunaka R."/>
            <person name="Hamada M."/>
            <person name="Harada C."/>
            <person name="Hayashi A."/>
            <person name="Hijishita S."/>
            <person name="Honda M."/>
            <person name="Hosokawa S."/>
            <person name="Ichikawa Y."/>
            <person name="Idonuma A."/>
            <person name="Iijima M."/>
            <person name="Ikeda M."/>
            <person name="Ikeno M."/>
            <person name="Ito K."/>
            <person name="Ito S."/>
            <person name="Ito T."/>
            <person name="Ito Y."/>
            <person name="Ito Y."/>
            <person name="Iwabuchi A."/>
            <person name="Kamiya K."/>
            <person name="Karasawa W."/>
            <person name="Kurita K."/>
            <person name="Katagiri S."/>
            <person name="Kikuta A."/>
            <person name="Kobayashi H."/>
            <person name="Kobayashi N."/>
            <person name="Machita K."/>
            <person name="Maehara T."/>
            <person name="Masukawa M."/>
            <person name="Mizubayashi T."/>
            <person name="Mukai Y."/>
            <person name="Nagasaki H."/>
            <person name="Nagata Y."/>
            <person name="Naito S."/>
            <person name="Nakashima M."/>
            <person name="Nakama Y."/>
            <person name="Nakamichi Y."/>
            <person name="Nakamura M."/>
            <person name="Meguro A."/>
            <person name="Negishi M."/>
            <person name="Ohta I."/>
            <person name="Ohta T."/>
            <person name="Okamoto M."/>
            <person name="Ono N."/>
            <person name="Saji S."/>
            <person name="Sakaguchi M."/>
            <person name="Sakai K."/>
            <person name="Shibata M."/>
            <person name="Shimokawa T."/>
            <person name="Song J."/>
            <person name="Takazaki Y."/>
            <person name="Terasawa K."/>
            <person name="Tsugane M."/>
            <person name="Tsuji K."/>
            <person name="Ueda S."/>
            <person name="Waki K."/>
            <person name="Yamagata H."/>
            <person name="Yamamoto M."/>
            <person name="Yamamoto S."/>
            <person name="Yamane H."/>
            <person name="Yoshiki S."/>
            <person name="Yoshihara R."/>
            <person name="Yukawa K."/>
            <person name="Zhong H."/>
            <person name="Yano M."/>
            <person name="Yuan Q."/>
            <person name="Ouyang S."/>
            <person name="Liu J."/>
            <person name="Jones K.M."/>
            <person name="Gansberger K."/>
            <person name="Moffat K."/>
            <person name="Hill J."/>
            <person name="Bera J."/>
            <person name="Fadrosh D."/>
            <person name="Jin S."/>
            <person name="Johri S."/>
            <person name="Kim M."/>
            <person name="Overton L."/>
            <person name="Reardon M."/>
            <person name="Tsitrin T."/>
            <person name="Vuong H."/>
            <person name="Weaver B."/>
            <person name="Ciecko A."/>
            <person name="Tallon L."/>
            <person name="Jackson J."/>
            <person name="Pai G."/>
            <person name="Aken S.V."/>
            <person name="Utterback T."/>
            <person name="Reidmuller S."/>
            <person name="Feldblyum T."/>
            <person name="Hsiao J."/>
            <person name="Zismann V."/>
            <person name="Iobst S."/>
            <person name="de Vazeille A.R."/>
            <person name="Buell C.R."/>
            <person name="Ying K."/>
            <person name="Li Y."/>
            <person name="Lu T."/>
            <person name="Huang Y."/>
            <person name="Zhao Q."/>
            <person name="Feng Q."/>
            <person name="Zhang L."/>
            <person name="Zhu J."/>
            <person name="Weng Q."/>
            <person name="Mu J."/>
            <person name="Lu Y."/>
            <person name="Fan D."/>
            <person name="Liu Y."/>
            <person name="Guan J."/>
            <person name="Zhang Y."/>
            <person name="Yu S."/>
            <person name="Liu X."/>
            <person name="Zhang Y."/>
            <person name="Hong G."/>
            <person name="Han B."/>
            <person name="Choisne N."/>
            <person name="Demange N."/>
            <person name="Orjeda G."/>
            <person name="Samain S."/>
            <person name="Cattolico L."/>
            <person name="Pelletier E."/>
            <person name="Couloux A."/>
            <person name="Segurens B."/>
            <person name="Wincker P."/>
            <person name="D'Hont A."/>
            <person name="Scarpelli C."/>
            <person name="Weissenbach J."/>
            <person name="Salanoubat M."/>
            <person name="Quetier F."/>
            <person name="Yu Y."/>
            <person name="Kim H.R."/>
            <person name="Rambo T."/>
            <person name="Currie J."/>
            <person name="Collura K."/>
            <person name="Luo M."/>
            <person name="Yang T."/>
            <person name="Ammiraju J.S.S."/>
            <person name="Engler F."/>
            <person name="Soderlund C."/>
            <person name="Wing R.A."/>
            <person name="Palmer L.E."/>
            <person name="de la Bastide M."/>
            <person name="Spiegel L."/>
            <person name="Nascimento L."/>
            <person name="Zutavern T."/>
            <person name="O'Shaughnessy A."/>
            <person name="Dike S."/>
            <person name="Dedhia N."/>
            <person name="Preston R."/>
            <person name="Balija V."/>
            <person name="McCombie W.R."/>
            <person name="Chow T."/>
            <person name="Chen H."/>
            <person name="Chung M."/>
            <person name="Chen C."/>
            <person name="Shaw J."/>
            <person name="Wu H."/>
            <person name="Hsiao K."/>
            <person name="Chao Y."/>
            <person name="Chu M."/>
            <person name="Cheng C."/>
            <person name="Hour A."/>
            <person name="Lee P."/>
            <person name="Lin S."/>
            <person name="Lin Y."/>
            <person name="Liou J."/>
            <person name="Liu S."/>
            <person name="Hsing Y."/>
            <person name="Raghuvanshi S."/>
            <person name="Mohanty A."/>
            <person name="Bharti A.K."/>
            <person name="Gaur A."/>
            <person name="Gupta V."/>
            <person name="Kumar D."/>
            <person name="Ravi V."/>
            <person name="Vij S."/>
            <person name="Kapur A."/>
            <person name="Khurana P."/>
            <person name="Khurana P."/>
            <person name="Khurana J.P."/>
            <person name="Tyagi A.K."/>
            <person name="Gaikwad K."/>
            <person name="Singh A."/>
            <person name="Dalal V."/>
            <person name="Srivastava S."/>
            <person name="Dixit A."/>
            <person name="Pal A.K."/>
            <person name="Ghazi I.A."/>
            <person name="Yadav M."/>
            <person name="Pandit A."/>
            <person name="Bhargava A."/>
            <person name="Sureshbabu K."/>
            <person name="Batra K."/>
            <person name="Sharma T.R."/>
            <person name="Mohapatra T."/>
            <person name="Singh N.K."/>
            <person name="Messing J."/>
            <person name="Nelson A.B."/>
            <person name="Fuks G."/>
            <person name="Kavchok S."/>
            <person name="Keizer G."/>
            <person name="Linton E."/>
            <person name="Llaca V."/>
            <person name="Song R."/>
            <person name="Tanyolac B."/>
            <person name="Young S."/>
            <person name="Ho-Il K."/>
            <person name="Hahn J.H."/>
            <person name="Sangsakoo G."/>
            <person name="Vanavichit A."/>
            <person name="de Mattos Luiz.A.T."/>
            <person name="Zimmer P.D."/>
            <person name="Malone G."/>
            <person name="Dellagostin O."/>
            <person name="de Oliveira A.C."/>
            <person name="Bevan M."/>
            <person name="Bancroft I."/>
            <person name="Minx P."/>
            <person name="Cordum H."/>
            <person name="Wilson R."/>
            <person name="Cheng Z."/>
            <person name="Jin W."/>
            <person name="Jiang J."/>
            <person name="Leong S.A."/>
            <person name="Iwama H."/>
            <person name="Gojobori T."/>
            <person name="Itoh T."/>
            <person name="Niimura Y."/>
            <person name="Fujii Y."/>
            <person name="Habara T."/>
            <person name="Sakai H."/>
            <person name="Sato Y."/>
            <person name="Wilson G."/>
            <person name="Kumar K."/>
            <person name="McCouch S."/>
            <person name="Juretic N."/>
            <person name="Hoen D."/>
            <person name="Wright S."/>
            <person name="Bruskiewich R."/>
            <person name="Bureau T."/>
            <person name="Miyao A."/>
            <person name="Hirochika H."/>
            <person name="Nishikawa T."/>
            <person name="Kadowaki K."/>
            <person name="Sugiura M."/>
            <person name="Burr B."/>
            <person name="Sasaki T."/>
        </authorList>
    </citation>
    <scope>NUCLEOTIDE SEQUENCE [LARGE SCALE GENOMIC DNA]</scope>
    <source>
        <strain evidence="7">cv. Nipponbare</strain>
    </source>
</reference>
<keyword evidence="4" id="KW-0472">Membrane</keyword>
<reference evidence="6 7" key="2">
    <citation type="journal article" date="2013" name="Plant Cell Physiol.">
        <title>Rice Annotation Project Database (RAP-DB): an integrative and interactive database for rice genomics.</title>
        <authorList>
            <person name="Sakai H."/>
            <person name="Lee S.S."/>
            <person name="Tanaka T."/>
            <person name="Numa H."/>
            <person name="Kim J."/>
            <person name="Kawahara Y."/>
            <person name="Wakimoto H."/>
            <person name="Yang C.C."/>
            <person name="Iwamoto M."/>
            <person name="Abe T."/>
            <person name="Yamada Y."/>
            <person name="Muto A."/>
            <person name="Inokuchi H."/>
            <person name="Ikemura T."/>
            <person name="Matsumoto T."/>
            <person name="Sasaki T."/>
            <person name="Itoh T."/>
        </authorList>
    </citation>
    <scope>NUCLEOTIDE SEQUENCE [LARGE SCALE GENOMIC DNA]</scope>
    <source>
        <strain evidence="7">cv. Nipponbare</strain>
    </source>
</reference>
<accession>A0A0P0VFB2</accession>
<keyword evidence="2" id="KW-0067">ATP-binding</keyword>
<feature type="region of interest" description="Disordered" evidence="3">
    <location>
        <begin position="386"/>
        <end position="407"/>
    </location>
</feature>
<dbReference type="InterPro" id="IPR011009">
    <property type="entry name" value="Kinase-like_dom_sf"/>
</dbReference>
<evidence type="ECO:0000256" key="2">
    <source>
        <dbReference type="ARBA" id="ARBA00022840"/>
    </source>
</evidence>
<name>A0A0P0VFB2_ORYSJ</name>
<feature type="region of interest" description="Disordered" evidence="3">
    <location>
        <begin position="12"/>
        <end position="55"/>
    </location>
</feature>
<keyword evidence="4" id="KW-0812">Transmembrane</keyword>
<evidence type="ECO:0000256" key="4">
    <source>
        <dbReference type="SAM" id="Phobius"/>
    </source>
</evidence>
<keyword evidence="4" id="KW-1133">Transmembrane helix</keyword>
<dbReference type="InterPro" id="IPR046959">
    <property type="entry name" value="PRK1-6/SRF4-like"/>
</dbReference>
<dbReference type="PANTHER" id="PTHR48007">
    <property type="entry name" value="LEUCINE-RICH REPEAT RECEPTOR-LIKE PROTEIN KINASE PXC1"/>
    <property type="match status" value="1"/>
</dbReference>
<reference evidence="6 7" key="3">
    <citation type="journal article" date="2013" name="Rice">
        <title>Improvement of the Oryza sativa Nipponbare reference genome using next generation sequence and optical map data.</title>
        <authorList>
            <person name="Kawahara Y."/>
            <person name="de la Bastide M."/>
            <person name="Hamilton J.P."/>
            <person name="Kanamori H."/>
            <person name="McCombie W.R."/>
            <person name="Ouyang S."/>
            <person name="Schwartz D.C."/>
            <person name="Tanaka T."/>
            <person name="Wu J."/>
            <person name="Zhou S."/>
            <person name="Childs K.L."/>
            <person name="Davidson R.M."/>
            <person name="Lin H."/>
            <person name="Quesada-Ocampo L."/>
            <person name="Vaillancourt B."/>
            <person name="Sakai H."/>
            <person name="Lee S.S."/>
            <person name="Kim J."/>
            <person name="Numa H."/>
            <person name="Itoh T."/>
            <person name="Buell C.R."/>
            <person name="Matsumoto T."/>
        </authorList>
    </citation>
    <scope>NUCLEOTIDE SEQUENCE [LARGE SCALE GENOMIC DNA]</scope>
    <source>
        <strain evidence="7">cv. Nipponbare</strain>
    </source>
</reference>
<dbReference type="InterPro" id="IPR001245">
    <property type="entry name" value="Ser-Thr/Tyr_kinase_cat_dom"/>
</dbReference>
<feature type="non-terminal residue" evidence="6">
    <location>
        <position position="1"/>
    </location>
</feature>
<evidence type="ECO:0000256" key="3">
    <source>
        <dbReference type="SAM" id="MobiDB-lite"/>
    </source>
</evidence>
<keyword evidence="1" id="KW-0547">Nucleotide-binding</keyword>
<dbReference type="FunCoup" id="A0A0P0VFB2">
    <property type="interactions" value="140"/>
</dbReference>
<dbReference type="InterPro" id="IPR000719">
    <property type="entry name" value="Prot_kinase_dom"/>
</dbReference>
<feature type="region of interest" description="Disordered" evidence="3">
    <location>
        <begin position="71"/>
        <end position="97"/>
    </location>
</feature>
<organism evidence="6 7">
    <name type="scientific">Oryza sativa subsp. japonica</name>
    <name type="common">Rice</name>
    <dbReference type="NCBI Taxonomy" id="39947"/>
    <lineage>
        <taxon>Eukaryota</taxon>
        <taxon>Viridiplantae</taxon>
        <taxon>Streptophyta</taxon>
        <taxon>Embryophyta</taxon>
        <taxon>Tracheophyta</taxon>
        <taxon>Spermatophyta</taxon>
        <taxon>Magnoliopsida</taxon>
        <taxon>Liliopsida</taxon>
        <taxon>Poales</taxon>
        <taxon>Poaceae</taxon>
        <taxon>BOP clade</taxon>
        <taxon>Oryzoideae</taxon>
        <taxon>Oryzeae</taxon>
        <taxon>Oryzinae</taxon>
        <taxon>Oryza</taxon>
        <taxon>Oryza sativa</taxon>
    </lineage>
</organism>
<dbReference type="SMR" id="A0A0P0VFB2"/>
<dbReference type="Pfam" id="PF07714">
    <property type="entry name" value="PK_Tyr_Ser-Thr"/>
    <property type="match status" value="1"/>
</dbReference>
<gene>
    <name evidence="6" type="ordered locus">Os02g0174400</name>
    <name evidence="6" type="ORF">OSNPB_020174400</name>
</gene>
<sequence>PCTCKSIATHCLLPPPRVAPRSPSPATAPPRRAEPKRHGAASAARPHRRRCRRRPRRLVSLRACLRRRRRRWRGGRRRRGARGRRADRVPGDAAGAGRRAAGAAASVGHAGGAVPRQGVAVVRRVVPRERQRAGAAAGAAGLVGRGARPGPARRAPGAPRAQPRQQRHRRRVPQRVGARHAQDALPLPQPLLRRRPRRHLPHHARPPQAPPLLQRALRPDPQLHHLAAAARAVARAQPVQRAIAGLLPAGAPLRRRLQQQPLRPYPRRPQPLQRQHVLRYADLDRSRRNEYLCGKPLDTPCDKLASPSNMSTFMTIAVVLIVVGVILAAAGIATGVIGRRRRKRRRRRPGPGEPGGDQTPSNPKLHTAPAVNINRGSATAAASTAAAAGTSASGGGGGAAAKRGGRRDEHGRLVFVQESRKRFEIEDLLRASAEVLGSGNFGSSYKATLQERPAVVVKRFKDMNGVGREDFSEHMRRLGRLSHPNLLPVVAYLYKKDEKLLITDYITNGSLAHFLHGNQPFIPQSRNTISSYRQRSIPRNIIDKIIRGTARGLGHLYDELPMLTVPHGHLKSSNVLLDGDMEAVLSDYALVPVVTASAAAQVMVAYKAPECVAAAAAGKPSKKSDVWSLGILILEVLTGKFPANYLRQGRQDNADLAGWVSSVVSEERTGEVFDKDMAAAGAGAEDDMLKLLHVGLGCCDADVDQRWELKTAIARIEEIRVPDPTPTPAAAADAAEPSPSTTTTTNSGETRS</sequence>
<dbReference type="Gramene" id="Os02t0174400-00">
    <property type="protein sequence ID" value="Os02t0174400-00"/>
    <property type="gene ID" value="Os02g0174400"/>
</dbReference>
<feature type="transmembrane region" description="Helical" evidence="4">
    <location>
        <begin position="313"/>
        <end position="338"/>
    </location>
</feature>
<dbReference type="AlphaFoldDB" id="A0A0P0VFB2"/>
<feature type="compositionally biased region" description="Basic residues" evidence="3">
    <location>
        <begin position="38"/>
        <end position="55"/>
    </location>
</feature>
<feature type="region of interest" description="Disordered" evidence="3">
    <location>
        <begin position="131"/>
        <end position="192"/>
    </location>
</feature>
<evidence type="ECO:0000256" key="1">
    <source>
        <dbReference type="ARBA" id="ARBA00022741"/>
    </source>
</evidence>
<evidence type="ECO:0007829" key="8">
    <source>
        <dbReference type="PeptideAtlas" id="A0A0P0VFB2"/>
    </source>
</evidence>
<keyword evidence="7" id="KW-1185">Reference proteome</keyword>
<feature type="compositionally biased region" description="Low complexity" evidence="3">
    <location>
        <begin position="133"/>
        <end position="164"/>
    </location>
</feature>
<dbReference type="Gene3D" id="3.30.200.20">
    <property type="entry name" value="Phosphorylase Kinase, domain 1"/>
    <property type="match status" value="1"/>
</dbReference>
<feature type="compositionally biased region" description="Pro residues" evidence="3">
    <location>
        <begin position="13"/>
        <end position="28"/>
    </location>
</feature>
<evidence type="ECO:0000259" key="5">
    <source>
        <dbReference type="PROSITE" id="PS50011"/>
    </source>
</evidence>
<dbReference type="GO" id="GO:0005886">
    <property type="term" value="C:plasma membrane"/>
    <property type="evidence" value="ECO:0000318"/>
    <property type="project" value="GO_Central"/>
</dbReference>